<dbReference type="AlphaFoldDB" id="A0A2C5Y0Y7"/>
<evidence type="ECO:0000313" key="2">
    <source>
        <dbReference type="EMBL" id="PHH71758.1"/>
    </source>
</evidence>
<dbReference type="Proteomes" id="UP000224854">
    <property type="component" value="Unassembled WGS sequence"/>
</dbReference>
<comment type="caution">
    <text evidence="2">The sequence shown here is derived from an EMBL/GenBank/DDBJ whole genome shotgun (WGS) entry which is preliminary data.</text>
</comment>
<dbReference type="OrthoDB" id="4928247at2759"/>
<dbReference type="EMBL" id="NJEU01000646">
    <property type="protein sequence ID" value="PHH71758.1"/>
    <property type="molecule type" value="Genomic_DNA"/>
</dbReference>
<evidence type="ECO:0000256" key="1">
    <source>
        <dbReference type="SAM" id="MobiDB-lite"/>
    </source>
</evidence>
<sequence length="250" mass="27422">MNWTEGSLARHSKGKHYKEEDARQREHFAKARSLHQGGVLASAPESSSTSAGVSNFVPDFISSANRVGQSQPPMEPQYFINSQNLAASQQQTLLSIQNYFSYPNSSDNQAIGQMPLVQPRTNAEFVLKGASPQQQGISNDLAATKMRLLEKSDWAGIKSLSGLPMQSFHQKLGGVPVSGWLTKFDNGNATAQSFTNAALKTRMPLPNPSWVGQRPHLAHFDQNNCSAKKSNLVFLDEGIKHFGKRQNIVA</sequence>
<protein>
    <submittedName>
        <fullName evidence="2">Uncharacterized protein</fullName>
    </submittedName>
</protein>
<name>A0A2C5Y0Y7_9HYPO</name>
<feature type="region of interest" description="Disordered" evidence="1">
    <location>
        <begin position="1"/>
        <end position="21"/>
    </location>
</feature>
<keyword evidence="3" id="KW-1185">Reference proteome</keyword>
<evidence type="ECO:0000313" key="3">
    <source>
        <dbReference type="Proteomes" id="UP000224854"/>
    </source>
</evidence>
<organism evidence="2 3">
    <name type="scientific">Ophiocordyceps australis</name>
    <dbReference type="NCBI Taxonomy" id="1399860"/>
    <lineage>
        <taxon>Eukaryota</taxon>
        <taxon>Fungi</taxon>
        <taxon>Dikarya</taxon>
        <taxon>Ascomycota</taxon>
        <taxon>Pezizomycotina</taxon>
        <taxon>Sordariomycetes</taxon>
        <taxon>Hypocreomycetidae</taxon>
        <taxon>Hypocreales</taxon>
        <taxon>Ophiocordycipitaceae</taxon>
        <taxon>Ophiocordyceps</taxon>
    </lineage>
</organism>
<proteinExistence type="predicted"/>
<reference evidence="2 3" key="1">
    <citation type="submission" date="2017-06" db="EMBL/GenBank/DDBJ databases">
        <title>Ant-infecting Ophiocordyceps genomes reveal a high diversity of potential behavioral manipulation genes and a possible major role for enterotoxins.</title>
        <authorList>
            <person name="De Bekker C."/>
            <person name="Evans H.C."/>
            <person name="Brachmann A."/>
            <person name="Hughes D.P."/>
        </authorList>
    </citation>
    <scope>NUCLEOTIDE SEQUENCE [LARGE SCALE GENOMIC DNA]</scope>
    <source>
        <strain evidence="2 3">1348a</strain>
    </source>
</reference>
<accession>A0A2C5Y0Y7</accession>
<gene>
    <name evidence="2" type="ORF">CDD82_6343</name>
</gene>